<keyword evidence="5 12" id="KW-0479">Metal-binding</keyword>
<evidence type="ECO:0000313" key="15">
    <source>
        <dbReference type="Proteomes" id="UP000812982"/>
    </source>
</evidence>
<keyword evidence="11 12" id="KW-0804">Transcription</keyword>
<dbReference type="InterPro" id="IPR034768">
    <property type="entry name" value="4FE4S_WBL"/>
</dbReference>
<evidence type="ECO:0000259" key="13">
    <source>
        <dbReference type="PROSITE" id="PS51674"/>
    </source>
</evidence>
<evidence type="ECO:0000256" key="7">
    <source>
        <dbReference type="ARBA" id="ARBA00023014"/>
    </source>
</evidence>
<evidence type="ECO:0000256" key="12">
    <source>
        <dbReference type="HAMAP-Rule" id="MF_01479"/>
    </source>
</evidence>
<evidence type="ECO:0000256" key="5">
    <source>
        <dbReference type="ARBA" id="ARBA00022723"/>
    </source>
</evidence>
<feature type="binding site" evidence="12">
    <location>
        <position position="23"/>
    </location>
    <ligand>
        <name>[4Fe-4S] cluster</name>
        <dbReference type="ChEBI" id="CHEBI:49883"/>
    </ligand>
</feature>
<keyword evidence="3 12" id="KW-0004">4Fe-4S</keyword>
<dbReference type="Proteomes" id="UP000812982">
    <property type="component" value="Unassembled WGS sequence"/>
</dbReference>
<dbReference type="PANTHER" id="PTHR38839">
    <property type="entry name" value="TRANSCRIPTIONAL REGULATOR WHID-RELATED"/>
    <property type="match status" value="1"/>
</dbReference>
<keyword evidence="15" id="KW-1185">Reference proteome</keyword>
<keyword evidence="10 12" id="KW-1015">Disulfide bond</keyword>
<keyword evidence="9 12" id="KW-0238">DNA-binding</keyword>
<evidence type="ECO:0000256" key="2">
    <source>
        <dbReference type="ARBA" id="ARBA00006597"/>
    </source>
</evidence>
<sequence>MHQSRRLPEPRVELWDWQQLGRCRDTGPAVFFGADGEDRRTRLNRVRQAKQVCADCPVLSACRDHALTSAEQYGVWGGLTASERSALMSKAFQ</sequence>
<feature type="binding site" evidence="12">
    <location>
        <position position="62"/>
    </location>
    <ligand>
        <name>[4Fe-4S] cluster</name>
        <dbReference type="ChEBI" id="CHEBI:49883"/>
    </ligand>
</feature>
<comment type="PTM">
    <text evidence="12">Upon Fe-S cluster removal intramolecular disulfide bonds are formed.</text>
</comment>
<comment type="similarity">
    <text evidence="2 12">Belongs to the WhiB family.</text>
</comment>
<evidence type="ECO:0000256" key="4">
    <source>
        <dbReference type="ARBA" id="ARBA00022490"/>
    </source>
</evidence>
<comment type="PTM">
    <text evidence="12">The Fe-S cluster can be nitrosylated by nitric oxide (NO).</text>
</comment>
<evidence type="ECO:0000256" key="10">
    <source>
        <dbReference type="ARBA" id="ARBA00023157"/>
    </source>
</evidence>
<dbReference type="InterPro" id="IPR003482">
    <property type="entry name" value="Whib"/>
</dbReference>
<evidence type="ECO:0000256" key="9">
    <source>
        <dbReference type="ARBA" id="ARBA00023125"/>
    </source>
</evidence>
<name>A0ABS6KQU1_9MYCO</name>
<dbReference type="Pfam" id="PF02467">
    <property type="entry name" value="Whib"/>
    <property type="match status" value="1"/>
</dbReference>
<dbReference type="HAMAP" id="MF_01479">
    <property type="entry name" value="WhiB"/>
    <property type="match status" value="1"/>
</dbReference>
<dbReference type="RefSeq" id="WP_217159736.1">
    <property type="nucleotide sequence ID" value="NZ_VOMB01000021.1"/>
</dbReference>
<dbReference type="PROSITE" id="PS51674">
    <property type="entry name" value="4FE4S_WBL"/>
    <property type="match status" value="1"/>
</dbReference>
<dbReference type="PANTHER" id="PTHR38839:SF5">
    <property type="entry name" value="TRANSCRIPTIONAL REGULATOR WHID"/>
    <property type="match status" value="1"/>
</dbReference>
<dbReference type="EMBL" id="VOMB01000021">
    <property type="protein sequence ID" value="MBU9765859.1"/>
    <property type="molecule type" value="Genomic_DNA"/>
</dbReference>
<evidence type="ECO:0000313" key="14">
    <source>
        <dbReference type="EMBL" id="MBU9765859.1"/>
    </source>
</evidence>
<evidence type="ECO:0000256" key="1">
    <source>
        <dbReference type="ARBA" id="ARBA00004496"/>
    </source>
</evidence>
<comment type="caution">
    <text evidence="14">The sequence shown here is derived from an EMBL/GenBank/DDBJ whole genome shotgun (WGS) entry which is preliminary data.</text>
</comment>
<reference evidence="14 15" key="1">
    <citation type="journal article" date="2021" name="Sci. Rep.">
        <title>Phenotypic and genomic hallmarks of a novel, potentially pathogenic rapidly growing Mycobacterium species related to the Mycobacterium fortuitum complex.</title>
        <authorList>
            <person name="Gharbi R."/>
            <person name="Khanna V."/>
            <person name="Frigui W."/>
            <person name="Mhenni B."/>
            <person name="Brosch R."/>
            <person name="Mardassi H."/>
        </authorList>
    </citation>
    <scope>NUCLEOTIDE SEQUENCE [LARGE SCALE GENOMIC DNA]</scope>
    <source>
        <strain evidence="14 15">TNTM28</strain>
    </source>
</reference>
<protein>
    <recommendedName>
        <fullName evidence="12">Transcriptional regulator WhiB</fullName>
    </recommendedName>
</protein>
<keyword evidence="7 12" id="KW-0411">Iron-sulfur</keyword>
<evidence type="ECO:0000256" key="6">
    <source>
        <dbReference type="ARBA" id="ARBA00023004"/>
    </source>
</evidence>
<gene>
    <name evidence="12" type="primary">whiB</name>
    <name evidence="14" type="ORF">FR943_18685</name>
</gene>
<evidence type="ECO:0000256" key="8">
    <source>
        <dbReference type="ARBA" id="ARBA00023015"/>
    </source>
</evidence>
<feature type="binding site" evidence="12">
    <location>
        <position position="56"/>
    </location>
    <ligand>
        <name>[4Fe-4S] cluster</name>
        <dbReference type="ChEBI" id="CHEBI:49883"/>
    </ligand>
</feature>
<evidence type="ECO:0000256" key="11">
    <source>
        <dbReference type="ARBA" id="ARBA00023163"/>
    </source>
</evidence>
<evidence type="ECO:0000256" key="3">
    <source>
        <dbReference type="ARBA" id="ARBA00022485"/>
    </source>
</evidence>
<comment type="cofactor">
    <cofactor evidence="12">
        <name>[4Fe-4S] cluster</name>
        <dbReference type="ChEBI" id="CHEBI:49883"/>
    </cofactor>
    <text evidence="12">Binds 1 [4Fe-4S] cluster per subunit. Following nitrosylation of the [4Fe-4S] cluster binds 1 [4Fe-8(NO)] cluster per subunit.</text>
</comment>
<comment type="subcellular location">
    <subcellularLocation>
        <location evidence="1 12">Cytoplasm</location>
    </subcellularLocation>
</comment>
<proteinExistence type="inferred from homology"/>
<feature type="domain" description="4Fe-4S Wbl-type" evidence="13">
    <location>
        <begin position="22"/>
        <end position="86"/>
    </location>
</feature>
<feature type="binding site" evidence="12">
    <location>
        <position position="53"/>
    </location>
    <ligand>
        <name>[4Fe-4S] cluster</name>
        <dbReference type="ChEBI" id="CHEBI:49883"/>
    </ligand>
</feature>
<keyword evidence="8 12" id="KW-0805">Transcription regulation</keyword>
<organism evidence="14 15">
    <name type="scientific">[Mycobacterium] fortunisiensis</name>
    <dbReference type="NCBI Taxonomy" id="2600579"/>
    <lineage>
        <taxon>Bacteria</taxon>
        <taxon>Bacillati</taxon>
        <taxon>Actinomycetota</taxon>
        <taxon>Actinomycetes</taxon>
        <taxon>Mycobacteriales</taxon>
        <taxon>Mycobacteriaceae</taxon>
        <taxon>Mycolicibacterium</taxon>
    </lineage>
</organism>
<keyword evidence="4 12" id="KW-0963">Cytoplasm</keyword>
<keyword evidence="6 12" id="KW-0408">Iron</keyword>
<accession>A0ABS6KQU1</accession>
<comment type="function">
    <text evidence="12">Acts as a transcriptional regulator. Probably redox-responsive. The apo- but not holo-form probably binds DNA.</text>
</comment>